<keyword evidence="4" id="KW-0227">DNA damage</keyword>
<dbReference type="SUPFAM" id="SSF52540">
    <property type="entry name" value="P-loop containing nucleoside triphosphate hydrolases"/>
    <property type="match status" value="2"/>
</dbReference>
<dbReference type="AlphaFoldDB" id="A0A956LVX0"/>
<keyword evidence="6" id="KW-0347">Helicase</keyword>
<reference evidence="17" key="1">
    <citation type="submission" date="2020-04" db="EMBL/GenBank/DDBJ databases">
        <authorList>
            <person name="Zhang T."/>
        </authorList>
    </citation>
    <scope>NUCLEOTIDE SEQUENCE</scope>
    <source>
        <strain evidence="17">HKST-UBA01</strain>
    </source>
</reference>
<reference evidence="17" key="2">
    <citation type="journal article" date="2021" name="Microbiome">
        <title>Successional dynamics and alternative stable states in a saline activated sludge microbial community over 9 years.</title>
        <authorList>
            <person name="Wang Y."/>
            <person name="Ye J."/>
            <person name="Ju F."/>
            <person name="Liu L."/>
            <person name="Boyd J.A."/>
            <person name="Deng Y."/>
            <person name="Parks D.H."/>
            <person name="Jiang X."/>
            <person name="Yin X."/>
            <person name="Woodcroft B.J."/>
            <person name="Tyson G.W."/>
            <person name="Hugenholtz P."/>
            <person name="Polz M.F."/>
            <person name="Zhang T."/>
        </authorList>
    </citation>
    <scope>NUCLEOTIDE SEQUENCE</scope>
    <source>
        <strain evidence="17">HKST-UBA01</strain>
    </source>
</reference>
<dbReference type="InterPro" id="IPR027417">
    <property type="entry name" value="P-loop_NTPase"/>
</dbReference>
<keyword evidence="8" id="KW-0408">Iron</keyword>
<dbReference type="SMART" id="SM00488">
    <property type="entry name" value="DEXDc2"/>
    <property type="match status" value="1"/>
</dbReference>
<dbReference type="Pfam" id="PF13307">
    <property type="entry name" value="Helicase_C_2"/>
    <property type="match status" value="1"/>
</dbReference>
<evidence type="ECO:0000256" key="14">
    <source>
        <dbReference type="SAM" id="MobiDB-lite"/>
    </source>
</evidence>
<keyword evidence="3" id="KW-0547">Nucleotide-binding</keyword>
<feature type="domain" description="Helicase ATP-binding" evidence="16">
    <location>
        <begin position="16"/>
        <end position="289"/>
    </location>
</feature>
<keyword evidence="10" id="KW-0238">DNA-binding</keyword>
<name>A0A956LVX0_UNCEI</name>
<dbReference type="InterPro" id="IPR010614">
    <property type="entry name" value="RAD3-like_helicase_DEAD"/>
</dbReference>
<gene>
    <name evidence="17" type="ORF">KC729_03340</name>
</gene>
<evidence type="ECO:0000256" key="8">
    <source>
        <dbReference type="ARBA" id="ARBA00023004"/>
    </source>
</evidence>
<evidence type="ECO:0000256" key="13">
    <source>
        <dbReference type="ARBA" id="ARBA00038058"/>
    </source>
</evidence>
<evidence type="ECO:0000256" key="12">
    <source>
        <dbReference type="ARBA" id="ARBA00023235"/>
    </source>
</evidence>
<dbReference type="GO" id="GO:0005524">
    <property type="term" value="F:ATP binding"/>
    <property type="evidence" value="ECO:0007669"/>
    <property type="project" value="UniProtKB-KW"/>
</dbReference>
<keyword evidence="5" id="KW-0378">Hydrolase</keyword>
<dbReference type="InterPro" id="IPR045028">
    <property type="entry name" value="DinG/Rad3-like"/>
</dbReference>
<evidence type="ECO:0000256" key="11">
    <source>
        <dbReference type="ARBA" id="ARBA00023204"/>
    </source>
</evidence>
<evidence type="ECO:0000256" key="2">
    <source>
        <dbReference type="ARBA" id="ARBA00022723"/>
    </source>
</evidence>
<comment type="caution">
    <text evidence="17">The sequence shown here is derived from an EMBL/GenBank/DDBJ whole genome shotgun (WGS) entry which is preliminary data.</text>
</comment>
<dbReference type="GO" id="GO:0006281">
    <property type="term" value="P:DNA repair"/>
    <property type="evidence" value="ECO:0007669"/>
    <property type="project" value="UniProtKB-KW"/>
</dbReference>
<dbReference type="SMART" id="SM00491">
    <property type="entry name" value="HELICc2"/>
    <property type="match status" value="1"/>
</dbReference>
<organism evidence="17 18">
    <name type="scientific">Eiseniibacteriota bacterium</name>
    <dbReference type="NCBI Taxonomy" id="2212470"/>
    <lineage>
        <taxon>Bacteria</taxon>
        <taxon>Candidatus Eiseniibacteriota</taxon>
    </lineage>
</organism>
<dbReference type="PROSITE" id="PS51192">
    <property type="entry name" value="HELICASE_ATP_BIND_1"/>
    <property type="match status" value="1"/>
</dbReference>
<protein>
    <recommendedName>
        <fullName evidence="19">DEAD/DEAH box helicase</fullName>
    </recommendedName>
</protein>
<evidence type="ECO:0000256" key="3">
    <source>
        <dbReference type="ARBA" id="ARBA00022741"/>
    </source>
</evidence>
<dbReference type="InterPro" id="IPR006554">
    <property type="entry name" value="Helicase-like_DEXD_c2"/>
</dbReference>
<keyword evidence="9" id="KW-0411">Iron-sulfur</keyword>
<dbReference type="GO" id="GO:0016818">
    <property type="term" value="F:hydrolase activity, acting on acid anhydrides, in phosphorus-containing anhydrides"/>
    <property type="evidence" value="ECO:0007669"/>
    <property type="project" value="InterPro"/>
</dbReference>
<dbReference type="EMBL" id="JAGQHR010000056">
    <property type="protein sequence ID" value="MCA9726690.1"/>
    <property type="molecule type" value="Genomic_DNA"/>
</dbReference>
<evidence type="ECO:0000259" key="16">
    <source>
        <dbReference type="PROSITE" id="PS51193"/>
    </source>
</evidence>
<dbReference type="PANTHER" id="PTHR11472:SF34">
    <property type="entry name" value="REGULATOR OF TELOMERE ELONGATION HELICASE 1"/>
    <property type="match status" value="1"/>
</dbReference>
<dbReference type="InterPro" id="IPR014001">
    <property type="entry name" value="Helicase_ATP-bd"/>
</dbReference>
<evidence type="ECO:0000256" key="5">
    <source>
        <dbReference type="ARBA" id="ARBA00022801"/>
    </source>
</evidence>
<keyword evidence="2" id="KW-0479">Metal-binding</keyword>
<comment type="similarity">
    <text evidence="13">Belongs to the helicase family. DinG subfamily.</text>
</comment>
<dbReference type="Proteomes" id="UP000697710">
    <property type="component" value="Unassembled WGS sequence"/>
</dbReference>
<keyword evidence="1" id="KW-0004">4Fe-4S</keyword>
<evidence type="ECO:0000256" key="7">
    <source>
        <dbReference type="ARBA" id="ARBA00022840"/>
    </source>
</evidence>
<evidence type="ECO:0000259" key="15">
    <source>
        <dbReference type="PROSITE" id="PS51192"/>
    </source>
</evidence>
<dbReference type="GO" id="GO:0046872">
    <property type="term" value="F:metal ion binding"/>
    <property type="evidence" value="ECO:0007669"/>
    <property type="project" value="UniProtKB-KW"/>
</dbReference>
<dbReference type="Gene3D" id="3.40.50.300">
    <property type="entry name" value="P-loop containing nucleotide triphosphate hydrolases"/>
    <property type="match status" value="2"/>
</dbReference>
<dbReference type="Pfam" id="PF06733">
    <property type="entry name" value="DEAD_2"/>
    <property type="match status" value="1"/>
</dbReference>
<evidence type="ECO:0000256" key="1">
    <source>
        <dbReference type="ARBA" id="ARBA00022485"/>
    </source>
</evidence>
<keyword evidence="12" id="KW-0413">Isomerase</keyword>
<dbReference type="InterPro" id="IPR006555">
    <property type="entry name" value="ATP-dep_Helicase_C"/>
</dbReference>
<evidence type="ECO:0000313" key="17">
    <source>
        <dbReference type="EMBL" id="MCA9726690.1"/>
    </source>
</evidence>
<dbReference type="GO" id="GO:0003677">
    <property type="term" value="F:DNA binding"/>
    <property type="evidence" value="ECO:0007669"/>
    <property type="project" value="UniProtKB-KW"/>
</dbReference>
<proteinExistence type="inferred from homology"/>
<dbReference type="PROSITE" id="PS51193">
    <property type="entry name" value="HELICASE_ATP_BIND_2"/>
    <property type="match status" value="1"/>
</dbReference>
<keyword evidence="11" id="KW-0234">DNA repair</keyword>
<evidence type="ECO:0000256" key="4">
    <source>
        <dbReference type="ARBA" id="ARBA00022763"/>
    </source>
</evidence>
<evidence type="ECO:0000313" key="18">
    <source>
        <dbReference type="Proteomes" id="UP000697710"/>
    </source>
</evidence>
<dbReference type="GO" id="GO:0051539">
    <property type="term" value="F:4 iron, 4 sulfur cluster binding"/>
    <property type="evidence" value="ECO:0007669"/>
    <property type="project" value="UniProtKB-KW"/>
</dbReference>
<feature type="region of interest" description="Disordered" evidence="14">
    <location>
        <begin position="418"/>
        <end position="446"/>
    </location>
</feature>
<sequence>MSIDKIEGIFGSGGSLSKVLAPEYEWRPQQLEMARTVGRTLEHGGALLVEAPTGVGKSLSYLVPGILWAIRNDGPCVVSTYTKQLQDQILNKELPRLQRVIDRTVRIVVLKGRSSYLCRQRWDHFVAEQGGTVEGERVQNALQHWVDYTDTGDFADAPPIAPADLRVLERICSDDRFCATQRCKPETGCFYKLSRREAKQAHLVVVNHALLMTDLFGGRGGLPEFDTLIIDEAHHLERAAAQPLSFSVTDRSLELVLRALGGRGEPGVTDDLRKVARVAMSTVSRRPYLDKLRGLESETAEVIQEVRRFWIELQARPDYPGPNESRRYDPSSVPPIPESGAGLCRLVRSQVTKLQHALMEVREQFDAEALPRTETLALAEAERRLERVTEQVAQLEELITPTDRHRVYWIEAGAAGTERGDRRARTRGPRSDDDSEGSGELGIGDDLVPSGASAIRTVPLMVGRELQDRLFLKKRSVVLTSATLAVQGEFRHVAERLGQREGNYESLALASPFDLPKQVRAVVHTEMANPNQPQFTKQLAEGIIEITSVLRKKTLVLFTSHEALRRVAGHLREPLAAMGVRLLAQGMGEGRHRLRASFEESEPAVLLGAASFWEGVDFPGQDLEVLILARLPFGVPSDPVVQARSERAEAQGQNAFNDYYLPEAILRFRQGFGRLIRRSGDRGLFIVVDPRLHQRGYGAQFQRAVGVRFQPMPGWREIVSEGVSWFRLSDEGE</sequence>
<evidence type="ECO:0000256" key="6">
    <source>
        <dbReference type="ARBA" id="ARBA00022806"/>
    </source>
</evidence>
<feature type="domain" description="Helicase ATP-binding" evidence="15">
    <location>
        <begin position="38"/>
        <end position="268"/>
    </location>
</feature>
<evidence type="ECO:0000256" key="10">
    <source>
        <dbReference type="ARBA" id="ARBA00023125"/>
    </source>
</evidence>
<evidence type="ECO:0008006" key="19">
    <source>
        <dbReference type="Google" id="ProtNLM"/>
    </source>
</evidence>
<keyword evidence="7" id="KW-0067">ATP-binding</keyword>
<dbReference type="GO" id="GO:0003678">
    <property type="term" value="F:DNA helicase activity"/>
    <property type="evidence" value="ECO:0007669"/>
    <property type="project" value="InterPro"/>
</dbReference>
<accession>A0A956LVX0</accession>
<evidence type="ECO:0000256" key="9">
    <source>
        <dbReference type="ARBA" id="ARBA00023014"/>
    </source>
</evidence>
<dbReference type="PANTHER" id="PTHR11472">
    <property type="entry name" value="DNA REPAIR DEAD HELICASE RAD3/XP-D SUBFAMILY MEMBER"/>
    <property type="match status" value="1"/>
</dbReference>
<dbReference type="InterPro" id="IPR014013">
    <property type="entry name" value="Helic_SF1/SF2_ATP-bd_DinG/Rad3"/>
</dbReference>